<gene>
    <name evidence="1" type="ORF">S01H1_76582</name>
</gene>
<dbReference type="EMBL" id="BARS01051405">
    <property type="protein sequence ID" value="GAG45075.1"/>
    <property type="molecule type" value="Genomic_DNA"/>
</dbReference>
<protein>
    <submittedName>
        <fullName evidence="1">Uncharacterized protein</fullName>
    </submittedName>
</protein>
<name>X0XPF1_9ZZZZ</name>
<feature type="non-terminal residue" evidence="1">
    <location>
        <position position="1"/>
    </location>
</feature>
<dbReference type="AlphaFoldDB" id="X0XPF1"/>
<comment type="caution">
    <text evidence="1">The sequence shown here is derived from an EMBL/GenBank/DDBJ whole genome shotgun (WGS) entry which is preliminary data.</text>
</comment>
<accession>X0XPF1</accession>
<reference evidence="1" key="1">
    <citation type="journal article" date="2014" name="Front. Microbiol.">
        <title>High frequency of phylogenetically diverse reductive dehalogenase-homologous genes in deep subseafloor sedimentary metagenomes.</title>
        <authorList>
            <person name="Kawai M."/>
            <person name="Futagami T."/>
            <person name="Toyoda A."/>
            <person name="Takaki Y."/>
            <person name="Nishi S."/>
            <person name="Hori S."/>
            <person name="Arai W."/>
            <person name="Tsubouchi T."/>
            <person name="Morono Y."/>
            <person name="Uchiyama I."/>
            <person name="Ito T."/>
            <person name="Fujiyama A."/>
            <person name="Inagaki F."/>
            <person name="Takami H."/>
        </authorList>
    </citation>
    <scope>NUCLEOTIDE SEQUENCE</scope>
    <source>
        <strain evidence="1">Expedition CK06-06</strain>
    </source>
</reference>
<evidence type="ECO:0000313" key="1">
    <source>
        <dbReference type="EMBL" id="GAG45075.1"/>
    </source>
</evidence>
<proteinExistence type="predicted"/>
<sequence length="48" mass="5025">PDTCSSNSGPAPSNIYAQPEGTQYDCLSDAKEAGLNCTNCPNMVENNC</sequence>
<organism evidence="1">
    <name type="scientific">marine sediment metagenome</name>
    <dbReference type="NCBI Taxonomy" id="412755"/>
    <lineage>
        <taxon>unclassified sequences</taxon>
        <taxon>metagenomes</taxon>
        <taxon>ecological metagenomes</taxon>
    </lineage>
</organism>